<protein>
    <submittedName>
        <fullName evidence="1">Uncharacterized protein</fullName>
    </submittedName>
</protein>
<evidence type="ECO:0000313" key="2">
    <source>
        <dbReference type="Proteomes" id="UP000030655"/>
    </source>
</evidence>
<accession>A0A059F064</accession>
<sequence length="69" mass="8338">MVNKKYEEQKPLIDYLNILDKKCKNCNSKLKIYKNKNIILLRCNWNKCGIRYSPFPNTILENMKLEPFK</sequence>
<organism evidence="1 2">
    <name type="scientific">Anncaliia algerae PRA339</name>
    <dbReference type="NCBI Taxonomy" id="1288291"/>
    <lineage>
        <taxon>Eukaryota</taxon>
        <taxon>Fungi</taxon>
        <taxon>Fungi incertae sedis</taxon>
        <taxon>Microsporidia</taxon>
        <taxon>Tubulinosematoidea</taxon>
        <taxon>Tubulinosematidae</taxon>
        <taxon>Anncaliia</taxon>
    </lineage>
</organism>
<name>A0A059F064_9MICR</name>
<dbReference type="AlphaFoldDB" id="A0A059F064"/>
<evidence type="ECO:0000313" key="1">
    <source>
        <dbReference type="EMBL" id="KCZ80673.1"/>
    </source>
</evidence>
<proteinExistence type="predicted"/>
<reference evidence="1 2" key="2">
    <citation type="submission" date="2014-03" db="EMBL/GenBank/DDBJ databases">
        <title>The Genome Sequence of Anncaliia algerae insect isolate PRA339.</title>
        <authorList>
            <consortium name="The Broad Institute Genome Sequencing Platform"/>
            <consortium name="The Broad Institute Genome Sequencing Center for Infectious Disease"/>
            <person name="Cuomo C."/>
            <person name="Becnel J."/>
            <person name="Sanscrainte N."/>
            <person name="Walker B."/>
            <person name="Young S.K."/>
            <person name="Zeng Q."/>
            <person name="Gargeya S."/>
            <person name="Fitzgerald M."/>
            <person name="Haas B."/>
            <person name="Abouelleil A."/>
            <person name="Alvarado L."/>
            <person name="Arachchi H.M."/>
            <person name="Berlin A.M."/>
            <person name="Chapman S.B."/>
            <person name="Dewar J."/>
            <person name="Goldberg J."/>
            <person name="Griggs A."/>
            <person name="Gujja S."/>
            <person name="Hansen M."/>
            <person name="Howarth C."/>
            <person name="Imamovic A."/>
            <person name="Larimer J."/>
            <person name="McCowan C."/>
            <person name="Murphy C."/>
            <person name="Neiman D."/>
            <person name="Pearson M."/>
            <person name="Priest M."/>
            <person name="Roberts A."/>
            <person name="Saif S."/>
            <person name="Shea T."/>
            <person name="Sisk P."/>
            <person name="Sykes S."/>
            <person name="Wortman J."/>
            <person name="Nusbaum C."/>
            <person name="Birren B."/>
        </authorList>
    </citation>
    <scope>NUCLEOTIDE SEQUENCE [LARGE SCALE GENOMIC DNA]</scope>
    <source>
        <strain evidence="1 2">PRA339</strain>
    </source>
</reference>
<gene>
    <name evidence="1" type="ORF">H312_01929</name>
</gene>
<dbReference type="VEuPathDB" id="MicrosporidiaDB:H312_01929"/>
<dbReference type="Proteomes" id="UP000030655">
    <property type="component" value="Unassembled WGS sequence"/>
</dbReference>
<keyword evidence="2" id="KW-1185">Reference proteome</keyword>
<reference evidence="2" key="1">
    <citation type="submission" date="2013-02" db="EMBL/GenBank/DDBJ databases">
        <authorList>
            <consortium name="The Broad Institute Genome Sequencing Platform"/>
            <person name="Cuomo C."/>
            <person name="Becnel J."/>
            <person name="Sanscrainte N."/>
            <person name="Walker B."/>
            <person name="Young S.K."/>
            <person name="Zeng Q."/>
            <person name="Gargeya S."/>
            <person name="Fitzgerald M."/>
            <person name="Haas B."/>
            <person name="Abouelleil A."/>
            <person name="Alvarado L."/>
            <person name="Arachchi H.M."/>
            <person name="Berlin A.M."/>
            <person name="Chapman S.B."/>
            <person name="Dewar J."/>
            <person name="Goldberg J."/>
            <person name="Griggs A."/>
            <person name="Gujja S."/>
            <person name="Hansen M."/>
            <person name="Howarth C."/>
            <person name="Imamovic A."/>
            <person name="Larimer J."/>
            <person name="McCowan C."/>
            <person name="Murphy C."/>
            <person name="Neiman D."/>
            <person name="Pearson M."/>
            <person name="Priest M."/>
            <person name="Roberts A."/>
            <person name="Saif S."/>
            <person name="Shea T."/>
            <person name="Sisk P."/>
            <person name="Sykes S."/>
            <person name="Wortman J."/>
            <person name="Nusbaum C."/>
            <person name="Birren B."/>
        </authorList>
    </citation>
    <scope>NUCLEOTIDE SEQUENCE [LARGE SCALE GENOMIC DNA]</scope>
    <source>
        <strain evidence="2">PRA339</strain>
    </source>
</reference>
<dbReference type="HOGENOM" id="CLU_2775463_0_0_1"/>
<dbReference type="EMBL" id="KK365168">
    <property type="protein sequence ID" value="KCZ80673.1"/>
    <property type="molecule type" value="Genomic_DNA"/>
</dbReference>